<name>A0A9W6HDT9_9MICO</name>
<evidence type="ECO:0000313" key="2">
    <source>
        <dbReference type="EMBL" id="GLJ78651.1"/>
    </source>
</evidence>
<keyword evidence="3" id="KW-1185">Reference proteome</keyword>
<evidence type="ECO:0000256" key="1">
    <source>
        <dbReference type="SAM" id="MobiDB-lite"/>
    </source>
</evidence>
<reference evidence="2" key="2">
    <citation type="submission" date="2023-01" db="EMBL/GenBank/DDBJ databases">
        <authorList>
            <person name="Sun Q."/>
            <person name="Evtushenko L."/>
        </authorList>
    </citation>
    <scope>NUCLEOTIDE SEQUENCE</scope>
    <source>
        <strain evidence="2">VKM Ac-1447</strain>
    </source>
</reference>
<proteinExistence type="predicted"/>
<reference evidence="2" key="1">
    <citation type="journal article" date="2014" name="Int. J. Syst. Evol. Microbiol.">
        <title>Complete genome sequence of Corynebacterium casei LMG S-19264T (=DSM 44701T), isolated from a smear-ripened cheese.</title>
        <authorList>
            <consortium name="US DOE Joint Genome Institute (JGI-PGF)"/>
            <person name="Walter F."/>
            <person name="Albersmeier A."/>
            <person name="Kalinowski J."/>
            <person name="Ruckert C."/>
        </authorList>
    </citation>
    <scope>NUCLEOTIDE SEQUENCE</scope>
    <source>
        <strain evidence="2">VKM Ac-1447</strain>
    </source>
</reference>
<dbReference type="RefSeq" id="WP_210005467.1">
    <property type="nucleotide sequence ID" value="NZ_BSEO01000001.1"/>
</dbReference>
<protein>
    <submittedName>
        <fullName evidence="2">Uncharacterized protein</fullName>
    </submittedName>
</protein>
<organism evidence="2 3">
    <name type="scientific">Microbacterium imperiale</name>
    <dbReference type="NCBI Taxonomy" id="33884"/>
    <lineage>
        <taxon>Bacteria</taxon>
        <taxon>Bacillati</taxon>
        <taxon>Actinomycetota</taxon>
        <taxon>Actinomycetes</taxon>
        <taxon>Micrococcales</taxon>
        <taxon>Microbacteriaceae</taxon>
        <taxon>Microbacterium</taxon>
    </lineage>
</organism>
<evidence type="ECO:0000313" key="3">
    <source>
        <dbReference type="Proteomes" id="UP001142317"/>
    </source>
</evidence>
<dbReference type="EMBL" id="BSEO01000001">
    <property type="protein sequence ID" value="GLJ78651.1"/>
    <property type="molecule type" value="Genomic_DNA"/>
</dbReference>
<accession>A0A9W6HDT9</accession>
<sequence length="409" mass="44575">MHVADLIEDAFPHGTVDGYRAGCRGAVCPAPLACRDVQRRYAGDYSFKRLVDAGVPLEEILRRDAAAAEGIEKRDRQAARAAAKPATPAKPKAERAPRAPRATRPPRAPREPRPVKAAPVVDAASPAEEYAEAIAAWREKRTGLQLALRSAQTTLVRAARDRDAARAELEAFLAAGEPVEPEPQRTSKRRTGEDAAADVKRLHGEQLTDAAIAERMQVGVVYVGQVRRELGLAPNRKPRKQREPKQPRQVAGHGTNASYARGCRCDACKEAARTYHREWMANRRENAESIPAEHHGTAYGYQLGCRSRKLCPSTPSCADASLAEERRRRRDAGIPAAAPRVPAEPVRVHVRALMAAGMTMDAIAAGADVHRSRIGDLIYGRSEPDRKGELAAEIEAERATRLLALEVPA</sequence>
<gene>
    <name evidence="2" type="ORF">GCM10017586_03330</name>
</gene>
<feature type="region of interest" description="Disordered" evidence="1">
    <location>
        <begin position="71"/>
        <end position="121"/>
    </location>
</feature>
<dbReference type="Proteomes" id="UP001142317">
    <property type="component" value="Unassembled WGS sequence"/>
</dbReference>
<comment type="caution">
    <text evidence="2">The sequence shown here is derived from an EMBL/GenBank/DDBJ whole genome shotgun (WGS) entry which is preliminary data.</text>
</comment>
<feature type="compositionally biased region" description="Low complexity" evidence="1">
    <location>
        <begin position="79"/>
        <end position="90"/>
    </location>
</feature>
<feature type="region of interest" description="Disordered" evidence="1">
    <location>
        <begin position="232"/>
        <end position="256"/>
    </location>
</feature>
<dbReference type="AlphaFoldDB" id="A0A9W6HDT9"/>